<sequence>MLIIKFVGGPFDGHQQSCLTSPSQLPTDVIWLVCEDGLRLIGGGDHQQRGAFTSVALYGLDWETGTARYRFAGAISAKDFDDSLFNIT</sequence>
<evidence type="ECO:0000313" key="2">
    <source>
        <dbReference type="Proteomes" id="UP000315003"/>
    </source>
</evidence>
<proteinExistence type="predicted"/>
<organism evidence="1 2">
    <name type="scientific">Stieleria bergensis</name>
    <dbReference type="NCBI Taxonomy" id="2528025"/>
    <lineage>
        <taxon>Bacteria</taxon>
        <taxon>Pseudomonadati</taxon>
        <taxon>Planctomycetota</taxon>
        <taxon>Planctomycetia</taxon>
        <taxon>Pirellulales</taxon>
        <taxon>Pirellulaceae</taxon>
        <taxon>Stieleria</taxon>
    </lineage>
</organism>
<name>A0A517T299_9BACT</name>
<dbReference type="AlphaFoldDB" id="A0A517T299"/>
<gene>
    <name evidence="1" type="ORF">SV7mr_50550</name>
</gene>
<keyword evidence="2" id="KW-1185">Reference proteome</keyword>
<accession>A0A517T299</accession>
<dbReference type="Proteomes" id="UP000315003">
    <property type="component" value="Chromosome"/>
</dbReference>
<protein>
    <submittedName>
        <fullName evidence="1">Uncharacterized protein</fullName>
    </submittedName>
</protein>
<reference evidence="1 2" key="1">
    <citation type="submission" date="2019-02" db="EMBL/GenBank/DDBJ databases">
        <title>Deep-cultivation of Planctomycetes and their phenomic and genomic characterization uncovers novel biology.</title>
        <authorList>
            <person name="Wiegand S."/>
            <person name="Jogler M."/>
            <person name="Boedeker C."/>
            <person name="Pinto D."/>
            <person name="Vollmers J."/>
            <person name="Rivas-Marin E."/>
            <person name="Kohn T."/>
            <person name="Peeters S.H."/>
            <person name="Heuer A."/>
            <person name="Rast P."/>
            <person name="Oberbeckmann S."/>
            <person name="Bunk B."/>
            <person name="Jeske O."/>
            <person name="Meyerdierks A."/>
            <person name="Storesund J.E."/>
            <person name="Kallscheuer N."/>
            <person name="Luecker S."/>
            <person name="Lage O.M."/>
            <person name="Pohl T."/>
            <person name="Merkel B.J."/>
            <person name="Hornburger P."/>
            <person name="Mueller R.-W."/>
            <person name="Bruemmer F."/>
            <person name="Labrenz M."/>
            <person name="Spormann A.M."/>
            <person name="Op den Camp H."/>
            <person name="Overmann J."/>
            <person name="Amann R."/>
            <person name="Jetten M.S.M."/>
            <person name="Mascher T."/>
            <person name="Medema M.H."/>
            <person name="Devos D.P."/>
            <person name="Kaster A.-K."/>
            <person name="Ovreas L."/>
            <person name="Rohde M."/>
            <person name="Galperin M.Y."/>
            <person name="Jogler C."/>
        </authorList>
    </citation>
    <scope>NUCLEOTIDE SEQUENCE [LARGE SCALE GENOMIC DNA]</scope>
    <source>
        <strain evidence="1 2">SV_7m_r</strain>
    </source>
</reference>
<evidence type="ECO:0000313" key="1">
    <source>
        <dbReference type="EMBL" id="QDT62507.1"/>
    </source>
</evidence>
<dbReference type="EMBL" id="CP036272">
    <property type="protein sequence ID" value="QDT62507.1"/>
    <property type="molecule type" value="Genomic_DNA"/>
</dbReference>